<gene>
    <name evidence="1" type="ORF">N335_13236</name>
</gene>
<dbReference type="Proteomes" id="UP000053638">
    <property type="component" value="Unassembled WGS sequence"/>
</dbReference>
<evidence type="ECO:0000313" key="1">
    <source>
        <dbReference type="EMBL" id="KFQ70433.1"/>
    </source>
</evidence>
<proteinExistence type="predicted"/>
<feature type="non-terminal residue" evidence="1">
    <location>
        <position position="55"/>
    </location>
</feature>
<accession>A0A091U8Q4</accession>
<evidence type="ECO:0000313" key="2">
    <source>
        <dbReference type="Proteomes" id="UP000053638"/>
    </source>
</evidence>
<sequence length="55" mass="6484">NGFKLKAGRLRLDLRKKFFKTRVVKHWPRVPREVVAAPSLATFKVRLDRALRNLI</sequence>
<dbReference type="AlphaFoldDB" id="A0A091U8Q4"/>
<evidence type="ECO:0008006" key="3">
    <source>
        <dbReference type="Google" id="ProtNLM"/>
    </source>
</evidence>
<feature type="non-terminal residue" evidence="1">
    <location>
        <position position="1"/>
    </location>
</feature>
<protein>
    <recommendedName>
        <fullName evidence="3">Nidogen G2 beta-barrel domain-containing protein</fullName>
    </recommendedName>
</protein>
<name>A0A091U8Q4_PHALP</name>
<dbReference type="EMBL" id="KK441763">
    <property type="protein sequence ID" value="KFQ70433.1"/>
    <property type="molecule type" value="Genomic_DNA"/>
</dbReference>
<keyword evidence="2" id="KW-1185">Reference proteome</keyword>
<reference evidence="1 2" key="1">
    <citation type="submission" date="2014-04" db="EMBL/GenBank/DDBJ databases">
        <title>Genome evolution of avian class.</title>
        <authorList>
            <person name="Zhang G."/>
            <person name="Li C."/>
        </authorList>
    </citation>
    <scope>NUCLEOTIDE SEQUENCE [LARGE SCALE GENOMIC DNA]</scope>
    <source>
        <strain evidence="1">BGI_N335</strain>
    </source>
</reference>
<organism evidence="1 2">
    <name type="scientific">Phaethon lepturus</name>
    <name type="common">White-tailed tropicbird</name>
    <dbReference type="NCBI Taxonomy" id="97097"/>
    <lineage>
        <taxon>Eukaryota</taxon>
        <taxon>Metazoa</taxon>
        <taxon>Chordata</taxon>
        <taxon>Craniata</taxon>
        <taxon>Vertebrata</taxon>
        <taxon>Euteleostomi</taxon>
        <taxon>Archelosauria</taxon>
        <taxon>Archosauria</taxon>
        <taxon>Dinosauria</taxon>
        <taxon>Saurischia</taxon>
        <taxon>Theropoda</taxon>
        <taxon>Coelurosauria</taxon>
        <taxon>Aves</taxon>
        <taxon>Neognathae</taxon>
        <taxon>Neoaves</taxon>
        <taxon>Phaethontimorphae</taxon>
        <taxon>Phaethontiformes</taxon>
        <taxon>Phaethontidae</taxon>
        <taxon>Phaethon</taxon>
    </lineage>
</organism>
<dbReference type="PhylomeDB" id="A0A091U8Q4"/>